<gene>
    <name evidence="4" type="ORF">HINF_LOCUS58789</name>
    <name evidence="5" type="ORF">HINF_LOCUS61371</name>
</gene>
<dbReference type="PANTHER" id="PTHR46652">
    <property type="entry name" value="LEUCINE-RICH REPEAT AND IQ DOMAIN-CONTAINING PROTEIN 1-RELATED"/>
    <property type="match status" value="1"/>
</dbReference>
<dbReference type="EMBL" id="CATOUU010001089">
    <property type="protein sequence ID" value="CAI9971144.1"/>
    <property type="molecule type" value="Genomic_DNA"/>
</dbReference>
<keyword evidence="1" id="KW-0433">Leucine-rich repeat</keyword>
<evidence type="ECO:0000256" key="1">
    <source>
        <dbReference type="ARBA" id="ARBA00022614"/>
    </source>
</evidence>
<dbReference type="InterPro" id="IPR003591">
    <property type="entry name" value="Leu-rich_rpt_typical-subtyp"/>
</dbReference>
<protein>
    <submittedName>
        <fullName evidence="4">Phosphatase 1 regulatory subunit</fullName>
    </submittedName>
    <submittedName>
        <fullName evidence="5">Phosphatase_1 regulatory subunit</fullName>
    </submittedName>
</protein>
<keyword evidence="6" id="KW-1185">Reference proteome</keyword>
<dbReference type="PROSITE" id="PS51450">
    <property type="entry name" value="LRR"/>
    <property type="match status" value="11"/>
</dbReference>
<reference evidence="4" key="1">
    <citation type="submission" date="2023-06" db="EMBL/GenBank/DDBJ databases">
        <authorList>
            <person name="Kurt Z."/>
        </authorList>
    </citation>
    <scope>NUCLEOTIDE SEQUENCE</scope>
</reference>
<dbReference type="SUPFAM" id="SSF52075">
    <property type="entry name" value="Outer arm dynein light chain 1"/>
    <property type="match status" value="1"/>
</dbReference>
<evidence type="ECO:0000256" key="3">
    <source>
        <dbReference type="SAM" id="Coils"/>
    </source>
</evidence>
<comment type="caution">
    <text evidence="4">The sequence shown here is derived from an EMBL/GenBank/DDBJ whole genome shotgun (WGS) entry which is preliminary data.</text>
</comment>
<dbReference type="SMART" id="SM00365">
    <property type="entry name" value="LRR_SD22"/>
    <property type="match status" value="15"/>
</dbReference>
<dbReference type="Pfam" id="PF12799">
    <property type="entry name" value="LRR_4"/>
    <property type="match status" value="2"/>
</dbReference>
<dbReference type="PANTHER" id="PTHR46652:SF8">
    <property type="entry name" value="LEUCINE RICH REPEAT CONTAINING 23"/>
    <property type="match status" value="1"/>
</dbReference>
<feature type="coiled-coil region" evidence="3">
    <location>
        <begin position="1098"/>
        <end position="1140"/>
    </location>
</feature>
<accession>A0AA86R3Q2</accession>
<evidence type="ECO:0000313" key="6">
    <source>
        <dbReference type="Proteomes" id="UP001642409"/>
    </source>
</evidence>
<keyword evidence="2" id="KW-0677">Repeat</keyword>
<keyword evidence="3" id="KW-0175">Coiled coil</keyword>
<organism evidence="4">
    <name type="scientific">Hexamita inflata</name>
    <dbReference type="NCBI Taxonomy" id="28002"/>
    <lineage>
        <taxon>Eukaryota</taxon>
        <taxon>Metamonada</taxon>
        <taxon>Diplomonadida</taxon>
        <taxon>Hexamitidae</taxon>
        <taxon>Hexamitinae</taxon>
        <taxon>Hexamita</taxon>
    </lineage>
</organism>
<name>A0AA86R3Q2_9EUKA</name>
<reference evidence="5 6" key="2">
    <citation type="submission" date="2024-07" db="EMBL/GenBank/DDBJ databases">
        <authorList>
            <person name="Akdeniz Z."/>
        </authorList>
    </citation>
    <scope>NUCLEOTIDE SEQUENCE [LARGE SCALE GENOMIC DNA]</scope>
</reference>
<dbReference type="SUPFAM" id="SSF52058">
    <property type="entry name" value="L domain-like"/>
    <property type="match status" value="3"/>
</dbReference>
<dbReference type="Proteomes" id="UP001642409">
    <property type="component" value="Unassembled WGS sequence"/>
</dbReference>
<dbReference type="InterPro" id="IPR032675">
    <property type="entry name" value="LRR_dom_sf"/>
</dbReference>
<evidence type="ECO:0000313" key="5">
    <source>
        <dbReference type="EMBL" id="CAL6082699.1"/>
    </source>
</evidence>
<dbReference type="SMART" id="SM00369">
    <property type="entry name" value="LRR_TYP"/>
    <property type="match status" value="12"/>
</dbReference>
<dbReference type="InterPro" id="IPR025875">
    <property type="entry name" value="Leu-rich_rpt_4"/>
</dbReference>
<dbReference type="InterPro" id="IPR050836">
    <property type="entry name" value="SDS22/Internalin_LRR"/>
</dbReference>
<evidence type="ECO:0000256" key="2">
    <source>
        <dbReference type="ARBA" id="ARBA00022737"/>
    </source>
</evidence>
<evidence type="ECO:0000313" key="4">
    <source>
        <dbReference type="EMBL" id="CAI9971144.1"/>
    </source>
</evidence>
<proteinExistence type="predicted"/>
<dbReference type="InterPro" id="IPR001611">
    <property type="entry name" value="Leu-rich_rpt"/>
</dbReference>
<dbReference type="EMBL" id="CAXDID020000366">
    <property type="protein sequence ID" value="CAL6082699.1"/>
    <property type="molecule type" value="Genomic_DNA"/>
</dbReference>
<sequence length="1307" mass="151657">MKSIEDKAKPSCIVTQHTKFTDQNIKDATHFTADNFIVDKVDKVPTCAVSIKMVNCSLCSCKGLDFHQSLTHLDLSSNYLEQVSGLENISGLEYVDFSNNFITDISVLAGKYTLKVLKIANNMIFNLDIVSSLPLLQELDYANNHVYSQKPAIIHPNFKPYWVSQQRDVSLQQCMDILNLTKEQAILVFKEAENNKIWEYIVQMVLKFRDQIQKYDEEVSLSINDNQQITSLIFIQYLNVTCLKLNRCYNVNFSEVSHKLKHLFVSNSKVQSLQGIQNFTQLETLGLRNNGLCSLPDELSLISQLTNLRSLNIAQNGLEDLSWLKLNQLESLNVSENSVKDESALAEFKDLKNLDISFNLVESVDALRNLVQIEQLNISHNKINNINCLNQLQKLAYFNITCNRIISVEVCLVMKLLVDLRTDQNAICDIDKLTKHQNTTVFWVTSQDEPTDAEIKQYFSCDESEVQRKKKILVNQKQQSIYYSSMILRYKTSVFNDSLEISNDNELQSIYFSDLLKATNALKVSSCPNVSFDPHSALVQHLIVQNCKLDNILNLEQMTQLVSLDLSGNELRYVLELGELVNLKTLILKDNKIARIENWIQNLTAIQHIDMQNNKLILVKQLLELPLLKTVLLQGNMIRDIEFLKRHRKYNITWIQPQNIPTTKDYEYHIGDNRDDQMVLELIQQIDLERYSLQKADMYQDSIQEEELTLNNDPSLYDLGFLDPQNEFLQKNTKILTIKFCSEVQTLNTPNILIKLTINNCELVTVKGLEKVINLTHLDLSSNQLTEISVLQTLFSLEQLVLNNNKIIRIDCLGKLVNLKNFEMKNNKLFNANVSKFWKNITKLFVNDNFINDFTELFNHDNYNPLWISPQKIPGIEDVKKYLQVEATQDQIDAELAKFNNNKQCTDKKHSDQELMQKLKNQINDNQLEIIDNEFVQDLNFANHFKLNKLVLNNCINVKFDYVCNVKTLHIINCSLACIDFGIQKMLQLQELNLGKNNLEDVSVLGSLLNLQTLVLNDNLLRDLSCLKPLVKLVHLDVRRNKLLEVDFVLELKELKYLLLEGNMIYHCESLQKHLNYNNWIEKQNPATEDDIIIRFGKDNVLNELSTLQKQKDVYNKKMIAKYKNRVRTHQITVENVSQNHIDQIDQNLKNCNREKKGTNYLLYCTQEYIQTILNQIKAIDPNLKTTQKPFRFLMISEDNELEELGFTNEFNLQKLCVQDSKNVKFTEIVDVKIFFAITGEIDNLEGLQNWTKLQELYLYKNNLKNIQQLQNLTNLTELDIRVNFIKDFTHISNHPNFAKYLIDRQK</sequence>
<dbReference type="Gene3D" id="3.80.10.10">
    <property type="entry name" value="Ribonuclease Inhibitor"/>
    <property type="match status" value="6"/>
</dbReference>